<dbReference type="GO" id="GO:0008270">
    <property type="term" value="F:zinc ion binding"/>
    <property type="evidence" value="ECO:0007669"/>
    <property type="project" value="UniProtKB-KW"/>
</dbReference>
<keyword evidence="1" id="KW-0479">Metal-binding</keyword>
<evidence type="ECO:0000256" key="2">
    <source>
        <dbReference type="ARBA" id="ARBA00022771"/>
    </source>
</evidence>
<protein>
    <recommendedName>
        <fullName evidence="5">MYND-type domain-containing protein</fullName>
    </recommendedName>
</protein>
<accession>A0A067MEN5</accession>
<dbReference type="AlphaFoldDB" id="A0A067MEN5"/>
<dbReference type="InParanoid" id="A0A067MEN5"/>
<proteinExistence type="predicted"/>
<dbReference type="PROSITE" id="PS50865">
    <property type="entry name" value="ZF_MYND_2"/>
    <property type="match status" value="1"/>
</dbReference>
<evidence type="ECO:0000259" key="5">
    <source>
        <dbReference type="PROSITE" id="PS50865"/>
    </source>
</evidence>
<dbReference type="OrthoDB" id="432970at2759"/>
<dbReference type="Proteomes" id="UP000027195">
    <property type="component" value="Unassembled WGS sequence"/>
</dbReference>
<evidence type="ECO:0000313" key="7">
    <source>
        <dbReference type="Proteomes" id="UP000027195"/>
    </source>
</evidence>
<feature type="domain" description="MYND-type" evidence="5">
    <location>
        <begin position="45"/>
        <end position="85"/>
    </location>
</feature>
<name>A0A067MEN5_BOTB1</name>
<dbReference type="Pfam" id="PF01753">
    <property type="entry name" value="zf-MYND"/>
    <property type="match status" value="1"/>
</dbReference>
<keyword evidence="7" id="KW-1185">Reference proteome</keyword>
<dbReference type="HOGENOM" id="CLU_987163_0_0_1"/>
<reference evidence="7" key="1">
    <citation type="journal article" date="2014" name="Proc. Natl. Acad. Sci. U.S.A.">
        <title>Extensive sampling of basidiomycete genomes demonstrates inadequacy of the white-rot/brown-rot paradigm for wood decay fungi.</title>
        <authorList>
            <person name="Riley R."/>
            <person name="Salamov A.A."/>
            <person name="Brown D.W."/>
            <person name="Nagy L.G."/>
            <person name="Floudas D."/>
            <person name="Held B.W."/>
            <person name="Levasseur A."/>
            <person name="Lombard V."/>
            <person name="Morin E."/>
            <person name="Otillar R."/>
            <person name="Lindquist E.A."/>
            <person name="Sun H."/>
            <person name="LaButti K.M."/>
            <person name="Schmutz J."/>
            <person name="Jabbour D."/>
            <person name="Luo H."/>
            <person name="Baker S.E."/>
            <person name="Pisabarro A.G."/>
            <person name="Walton J.D."/>
            <person name="Blanchette R.A."/>
            <person name="Henrissat B."/>
            <person name="Martin F."/>
            <person name="Cullen D."/>
            <person name="Hibbett D.S."/>
            <person name="Grigoriev I.V."/>
        </authorList>
    </citation>
    <scope>NUCLEOTIDE SEQUENCE [LARGE SCALE GENOMIC DNA]</scope>
    <source>
        <strain evidence="7">FD-172 SS1</strain>
    </source>
</reference>
<dbReference type="InterPro" id="IPR002893">
    <property type="entry name" value="Znf_MYND"/>
</dbReference>
<dbReference type="EMBL" id="KL198069">
    <property type="protein sequence ID" value="KDQ10307.1"/>
    <property type="molecule type" value="Genomic_DNA"/>
</dbReference>
<gene>
    <name evidence="6" type="ORF">BOTBODRAFT_498099</name>
</gene>
<sequence>MESSAVYAGSVSRASVEAAREANAAFTAEQRDCVASSVKAMGGRCAACGVFKKREDIKYRGGCRIIQYCSSGCQNIHWPSHKPKCKGLTEGDRGYKDPVLQMAWRFSSNELLKKLLDVYIIHLLDLNNTPSNIFRFVVRVRCSALPADIMRRHGRSDDPVDNRIMFAIDDIQRHPMQDQQGHETIDLLQAAIQQARQDGTPELCPVVLFSNESYRSSLVRASSISLDALALSRSTFPRGAVSFRADGGVIESDAMVDIRVQLNLMVEQDKEDKFKLRMRLRK</sequence>
<evidence type="ECO:0000313" key="6">
    <source>
        <dbReference type="EMBL" id="KDQ10307.1"/>
    </source>
</evidence>
<keyword evidence="2 4" id="KW-0863">Zinc-finger</keyword>
<dbReference type="SUPFAM" id="SSF144232">
    <property type="entry name" value="HIT/MYND zinc finger-like"/>
    <property type="match status" value="1"/>
</dbReference>
<evidence type="ECO:0000256" key="3">
    <source>
        <dbReference type="ARBA" id="ARBA00022833"/>
    </source>
</evidence>
<evidence type="ECO:0000256" key="1">
    <source>
        <dbReference type="ARBA" id="ARBA00022723"/>
    </source>
</evidence>
<evidence type="ECO:0000256" key="4">
    <source>
        <dbReference type="PROSITE-ProRule" id="PRU00134"/>
    </source>
</evidence>
<dbReference type="Gene3D" id="6.10.140.2220">
    <property type="match status" value="1"/>
</dbReference>
<keyword evidence="3" id="KW-0862">Zinc</keyword>
<organism evidence="6 7">
    <name type="scientific">Botryobasidium botryosum (strain FD-172 SS1)</name>
    <dbReference type="NCBI Taxonomy" id="930990"/>
    <lineage>
        <taxon>Eukaryota</taxon>
        <taxon>Fungi</taxon>
        <taxon>Dikarya</taxon>
        <taxon>Basidiomycota</taxon>
        <taxon>Agaricomycotina</taxon>
        <taxon>Agaricomycetes</taxon>
        <taxon>Cantharellales</taxon>
        <taxon>Botryobasidiaceae</taxon>
        <taxon>Botryobasidium</taxon>
    </lineage>
</organism>